<dbReference type="PRINTS" id="PR00081">
    <property type="entry name" value="GDHRDH"/>
</dbReference>
<dbReference type="Pfam" id="PF00106">
    <property type="entry name" value="adh_short"/>
    <property type="match status" value="1"/>
</dbReference>
<evidence type="ECO:0000313" key="7">
    <source>
        <dbReference type="Proteomes" id="UP000652720"/>
    </source>
</evidence>
<accession>A0AAV4K7G0</accession>
<dbReference type="CDD" id="cd05327">
    <property type="entry name" value="retinol-DH_like_SDR_c_like"/>
    <property type="match status" value="1"/>
</dbReference>
<dbReference type="SUPFAM" id="SSF51735">
    <property type="entry name" value="NAD(P)-binding Rossmann-fold domains"/>
    <property type="match status" value="1"/>
</dbReference>
<evidence type="ECO:0000313" key="5">
    <source>
        <dbReference type="EMBL" id="GGI92332.1"/>
    </source>
</evidence>
<dbReference type="RefSeq" id="WP_017871774.1">
    <property type="nucleotide sequence ID" value="NZ_BMLZ01000065.1"/>
</dbReference>
<reference evidence="4" key="1">
    <citation type="journal article" date="2014" name="Int. J. Syst. Evol. Microbiol.">
        <title>Complete genome of a new Firmicutes species belonging to the dominant human colonic microbiota ('Ruminococcus bicirculans') reveals two chromosomes and a selective capacity to utilize plant glucans.</title>
        <authorList>
            <consortium name="NISC Comparative Sequencing Program"/>
            <person name="Wegmann U."/>
            <person name="Louis P."/>
            <person name="Goesmann A."/>
            <person name="Henrissat B."/>
            <person name="Duncan S.H."/>
            <person name="Flint H.J."/>
        </authorList>
    </citation>
    <scope>NUCLEOTIDE SEQUENCE</scope>
    <source>
        <strain evidence="4">CGMCC 1.8884</strain>
    </source>
</reference>
<comment type="caution">
    <text evidence="5">The sequence shown here is derived from an EMBL/GenBank/DDBJ whole genome shotgun (WGS) entry which is preliminary data.</text>
</comment>
<evidence type="ECO:0000313" key="4">
    <source>
        <dbReference type="EMBL" id="GGI67432.1"/>
    </source>
</evidence>
<dbReference type="InterPro" id="IPR057326">
    <property type="entry name" value="KR_dom"/>
</dbReference>
<dbReference type="EMBL" id="BMMA01000044">
    <property type="protein sequence ID" value="GGI92332.1"/>
    <property type="molecule type" value="Genomic_DNA"/>
</dbReference>
<dbReference type="InterPro" id="IPR002347">
    <property type="entry name" value="SDR_fam"/>
</dbReference>
<dbReference type="EMBL" id="BMLZ01000065">
    <property type="protein sequence ID" value="GGI67432.1"/>
    <property type="molecule type" value="Genomic_DNA"/>
</dbReference>
<dbReference type="PRINTS" id="PR00080">
    <property type="entry name" value="SDRFAMILY"/>
</dbReference>
<dbReference type="PANTHER" id="PTHR43157:SF31">
    <property type="entry name" value="PHOSPHATIDYLINOSITOL-GLYCAN BIOSYNTHESIS CLASS F PROTEIN"/>
    <property type="match status" value="1"/>
</dbReference>
<sequence>MNTQQTADSLAGRHILVTGATGGIGFETARGLARRGAQVVIVGRDPQRTARVAAEVGAAGTVLADLSELAQVERAAAEYRERFGELDVLVNNAGALHRQREESREGIELTWALNHLAPFLLTRELLPLLRQSAERRGELARVVTVASAAHVIGRIRFADPEFRRGYAAWPAYAQSKLANILFARELARREPELLSVSLHPGMVASGFGKNGGGRFAQAYGLLDRFSLTPEQGAQTSLYAVTAPVDTGGYYADSRRATPAPQALDDGAAARLWALSERSLER</sequence>
<dbReference type="GeneID" id="59164956"/>
<dbReference type="SMART" id="SM00822">
    <property type="entry name" value="PKS_KR"/>
    <property type="match status" value="1"/>
</dbReference>
<comment type="similarity">
    <text evidence="2">Belongs to the short-chain dehydrogenases/reductases (SDR) family.</text>
</comment>
<protein>
    <recommendedName>
        <fullName evidence="3">Ketoreductase domain-containing protein</fullName>
    </recommendedName>
</protein>
<name>A0AAV4K7G0_9DEIO</name>
<organism evidence="5 7">
    <name type="scientific">Deinococcus wulumuqiensis</name>
    <dbReference type="NCBI Taxonomy" id="980427"/>
    <lineage>
        <taxon>Bacteria</taxon>
        <taxon>Thermotogati</taxon>
        <taxon>Deinococcota</taxon>
        <taxon>Deinococci</taxon>
        <taxon>Deinococcales</taxon>
        <taxon>Deinococcaceae</taxon>
        <taxon>Deinococcus</taxon>
    </lineage>
</organism>
<keyword evidence="6" id="KW-1185">Reference proteome</keyword>
<dbReference type="Gene3D" id="3.40.50.720">
    <property type="entry name" value="NAD(P)-binding Rossmann-like Domain"/>
    <property type="match status" value="1"/>
</dbReference>
<reference evidence="6" key="3">
    <citation type="journal article" date="2019" name="Int. J. Syst. Evol. Microbiol.">
        <title>The Global Catalogue of Microorganisms (GCM) 10K type strain sequencing project: providing services to taxonomists for standard genome sequencing and annotation.</title>
        <authorList>
            <consortium name="The Broad Institute Genomics Platform"/>
            <consortium name="The Broad Institute Genome Sequencing Center for Infectious Disease"/>
            <person name="Wu L."/>
            <person name="Ma J."/>
        </authorList>
    </citation>
    <scope>NUCLEOTIDE SEQUENCE [LARGE SCALE GENOMIC DNA]</scope>
    <source>
        <strain evidence="6">CGMCC 1.8884</strain>
    </source>
</reference>
<evidence type="ECO:0000259" key="3">
    <source>
        <dbReference type="SMART" id="SM00822"/>
    </source>
</evidence>
<dbReference type="GO" id="GO:0016491">
    <property type="term" value="F:oxidoreductase activity"/>
    <property type="evidence" value="ECO:0007669"/>
    <property type="project" value="UniProtKB-KW"/>
</dbReference>
<keyword evidence="1" id="KW-0560">Oxidoreductase</keyword>
<reference evidence="5" key="4">
    <citation type="submission" date="2023-08" db="EMBL/GenBank/DDBJ databases">
        <authorList>
            <person name="Sun Q."/>
            <person name="Zhou Y."/>
        </authorList>
    </citation>
    <scope>NUCLEOTIDE SEQUENCE</scope>
    <source>
        <strain evidence="4">CGMCC 1.8884</strain>
        <strain evidence="5">CGMCC 1.8885</strain>
    </source>
</reference>
<dbReference type="InterPro" id="IPR036291">
    <property type="entry name" value="NAD(P)-bd_dom_sf"/>
</dbReference>
<evidence type="ECO:0000313" key="6">
    <source>
        <dbReference type="Proteomes" id="UP000630135"/>
    </source>
</evidence>
<dbReference type="Proteomes" id="UP000652720">
    <property type="component" value="Unassembled WGS sequence"/>
</dbReference>
<evidence type="ECO:0000256" key="2">
    <source>
        <dbReference type="RuleBase" id="RU000363"/>
    </source>
</evidence>
<evidence type="ECO:0000256" key="1">
    <source>
        <dbReference type="ARBA" id="ARBA00023002"/>
    </source>
</evidence>
<proteinExistence type="inferred from homology"/>
<dbReference type="AlphaFoldDB" id="A0AAV4K7G0"/>
<dbReference type="Proteomes" id="UP000630135">
    <property type="component" value="Unassembled WGS sequence"/>
</dbReference>
<reference evidence="5" key="2">
    <citation type="journal article" date="2014" name="Int. J. Syst. Evol. Microbiol.">
        <title>Complete genome sequence of Corynebacterium casei LMG S-19264T (=DSM 44701T), isolated from a smear-ripened cheese.</title>
        <authorList>
            <consortium name="US DOE Joint Genome Institute (JGI-PGF)"/>
            <person name="Walter F."/>
            <person name="Albersmeier A."/>
            <person name="Kalinowski J."/>
            <person name="Ruckert C."/>
        </authorList>
    </citation>
    <scope>NUCLEOTIDE SEQUENCE</scope>
    <source>
        <strain evidence="5">CGMCC 1.8885</strain>
    </source>
</reference>
<feature type="domain" description="Ketoreductase" evidence="3">
    <location>
        <begin position="13"/>
        <end position="206"/>
    </location>
</feature>
<gene>
    <name evidence="4" type="ORF">GCM10008021_29700</name>
    <name evidence="5" type="ORF">GCM10010914_28630</name>
</gene>
<dbReference type="PANTHER" id="PTHR43157">
    <property type="entry name" value="PHOSPHATIDYLINOSITOL-GLYCAN BIOSYNTHESIS CLASS F PROTEIN-RELATED"/>
    <property type="match status" value="1"/>
</dbReference>